<comment type="caution">
    <text evidence="10">The sequence shown here is derived from an EMBL/GenBank/DDBJ whole genome shotgun (WGS) entry which is preliminary data.</text>
</comment>
<reference evidence="10 11" key="1">
    <citation type="journal article" date="2014" name="Int. J. Syst. Evol. Microbiol.">
        <title>Complete genome sequence of Corynebacterium casei LMG S-19264T (=DSM 44701T), isolated from a smear-ripened cheese.</title>
        <authorList>
            <consortium name="US DOE Joint Genome Institute (JGI-PGF)"/>
            <person name="Walter F."/>
            <person name="Albersmeier A."/>
            <person name="Kalinowski J."/>
            <person name="Ruckert C."/>
        </authorList>
    </citation>
    <scope>NUCLEOTIDE SEQUENCE [LARGE SCALE GENOMIC DNA]</scope>
    <source>
        <strain evidence="10 11">CGMCC 1.15896</strain>
    </source>
</reference>
<dbReference type="Proteomes" id="UP000596977">
    <property type="component" value="Unassembled WGS sequence"/>
</dbReference>
<sequence>MAVILLPTLAFTGVLLQRNNVAQEEIVETFTVATTRSVAQAVEREISGMITTLRVLARSEALGEGDMRRYHAHAQAALSGTGAHLILIDRQYRQLFNTRVSYGEPLGLMSDPETAKRAFETTDAIVSPVFWGQVAGEYVFNVMMRHDDDISGEQVIILTQNVSNLSNALLSRELPAGWHVALVDGNNNVLAASSHDDTEVGGAFFIPRDGQGTSQRWRTQVINGEEYKTITQRSILTGWYVIAWAPSFVVAQPLRESLLWLIAGGLAIVSLAAMAAAIVARQIARSVRGLARQARRLGSGESIEALQYPVQEMTVVSEVLSEAALKRQKAEAEVRFLMREVAHRSKNQLTVISAMAKQTAQGVDSVEKFIENFQNRIFGLARSTDLLLAHGASGIALRDLFKTQIDPFRPEDPERVKKTGPDIKLNVQAAQVLGMAAHELATNASKYGAFAAPEGRLEVDWSYNEDCTALDLAWREYVPGFAVPQERKGFGTVVLKTMVAGALYADVERVIHEDGLEWRFSIPLQYLDPAREQVGLEGDDEDD</sequence>
<dbReference type="PANTHER" id="PTHR41523:SF7">
    <property type="entry name" value="HISTIDINE KINASE"/>
    <property type="match status" value="1"/>
</dbReference>
<evidence type="ECO:0000259" key="9">
    <source>
        <dbReference type="SMART" id="SM00911"/>
    </source>
</evidence>
<protein>
    <recommendedName>
        <fullName evidence="2">histidine kinase</fullName>
        <ecNumber evidence="2">2.7.13.3</ecNumber>
    </recommendedName>
</protein>
<evidence type="ECO:0000256" key="7">
    <source>
        <dbReference type="ARBA" id="ARBA00022840"/>
    </source>
</evidence>
<dbReference type="SMART" id="SM00911">
    <property type="entry name" value="HWE_HK"/>
    <property type="match status" value="1"/>
</dbReference>
<organism evidence="10 11">
    <name type="scientific">Pelagibacterium lentulum</name>
    <dbReference type="NCBI Taxonomy" id="2029865"/>
    <lineage>
        <taxon>Bacteria</taxon>
        <taxon>Pseudomonadati</taxon>
        <taxon>Pseudomonadota</taxon>
        <taxon>Alphaproteobacteria</taxon>
        <taxon>Hyphomicrobiales</taxon>
        <taxon>Devosiaceae</taxon>
        <taxon>Pelagibacterium</taxon>
    </lineage>
</organism>
<feature type="domain" description="Signal transduction histidine kinase HWE region" evidence="9">
    <location>
        <begin position="340"/>
        <end position="422"/>
    </location>
</feature>
<keyword evidence="7" id="KW-0067">ATP-binding</keyword>
<evidence type="ECO:0000256" key="4">
    <source>
        <dbReference type="ARBA" id="ARBA00022679"/>
    </source>
</evidence>
<dbReference type="EMBL" id="BMKB01000001">
    <property type="protein sequence ID" value="GGA38237.1"/>
    <property type="molecule type" value="Genomic_DNA"/>
</dbReference>
<keyword evidence="8" id="KW-1133">Transmembrane helix</keyword>
<dbReference type="EC" id="2.7.13.3" evidence="2"/>
<dbReference type="PANTHER" id="PTHR41523">
    <property type="entry name" value="TWO-COMPONENT SYSTEM SENSOR PROTEIN"/>
    <property type="match status" value="1"/>
</dbReference>
<evidence type="ECO:0000256" key="2">
    <source>
        <dbReference type="ARBA" id="ARBA00012438"/>
    </source>
</evidence>
<dbReference type="RefSeq" id="WP_164735037.1">
    <property type="nucleotide sequence ID" value="NZ_BMKB01000001.1"/>
</dbReference>
<keyword evidence="6 10" id="KW-0418">Kinase</keyword>
<accession>A0A916R7D1</accession>
<evidence type="ECO:0000256" key="6">
    <source>
        <dbReference type="ARBA" id="ARBA00022777"/>
    </source>
</evidence>
<keyword evidence="8" id="KW-0472">Membrane</keyword>
<dbReference type="GO" id="GO:0004673">
    <property type="term" value="F:protein histidine kinase activity"/>
    <property type="evidence" value="ECO:0007669"/>
    <property type="project" value="UniProtKB-EC"/>
</dbReference>
<evidence type="ECO:0000256" key="3">
    <source>
        <dbReference type="ARBA" id="ARBA00022553"/>
    </source>
</evidence>
<gene>
    <name evidence="10" type="ORF">GCM10011499_04540</name>
</gene>
<name>A0A916R7D1_9HYPH</name>
<comment type="catalytic activity">
    <reaction evidence="1">
        <text>ATP + protein L-histidine = ADP + protein N-phospho-L-histidine.</text>
        <dbReference type="EC" id="2.7.13.3"/>
    </reaction>
</comment>
<keyword evidence="11" id="KW-1185">Reference proteome</keyword>
<dbReference type="AlphaFoldDB" id="A0A916R7D1"/>
<keyword evidence="8" id="KW-0812">Transmembrane</keyword>
<dbReference type="InterPro" id="IPR011102">
    <property type="entry name" value="Sig_transdc_His_kinase_HWE"/>
</dbReference>
<evidence type="ECO:0000256" key="5">
    <source>
        <dbReference type="ARBA" id="ARBA00022741"/>
    </source>
</evidence>
<keyword evidence="4" id="KW-0808">Transferase</keyword>
<proteinExistence type="predicted"/>
<keyword evidence="3" id="KW-0597">Phosphoprotein</keyword>
<dbReference type="GO" id="GO:0005524">
    <property type="term" value="F:ATP binding"/>
    <property type="evidence" value="ECO:0007669"/>
    <property type="project" value="UniProtKB-KW"/>
</dbReference>
<evidence type="ECO:0000313" key="11">
    <source>
        <dbReference type="Proteomes" id="UP000596977"/>
    </source>
</evidence>
<keyword evidence="5" id="KW-0547">Nucleotide-binding</keyword>
<evidence type="ECO:0000313" key="10">
    <source>
        <dbReference type="EMBL" id="GGA38237.1"/>
    </source>
</evidence>
<evidence type="ECO:0000256" key="8">
    <source>
        <dbReference type="SAM" id="Phobius"/>
    </source>
</evidence>
<dbReference type="Pfam" id="PF07536">
    <property type="entry name" value="HWE_HK"/>
    <property type="match status" value="1"/>
</dbReference>
<evidence type="ECO:0000256" key="1">
    <source>
        <dbReference type="ARBA" id="ARBA00000085"/>
    </source>
</evidence>
<feature type="transmembrane region" description="Helical" evidence="8">
    <location>
        <begin position="258"/>
        <end position="280"/>
    </location>
</feature>